<keyword evidence="6" id="KW-1185">Reference proteome</keyword>
<dbReference type="PROSITE" id="PS50984">
    <property type="entry name" value="TRUD"/>
    <property type="match status" value="1"/>
</dbReference>
<feature type="active site" description="Nucleophile" evidence="3">
    <location>
        <position position="84"/>
    </location>
</feature>
<evidence type="ECO:0000313" key="5">
    <source>
        <dbReference type="EMBL" id="ADC66219.1"/>
    </source>
</evidence>
<dbReference type="Gene3D" id="3.30.70.3160">
    <property type="match status" value="1"/>
</dbReference>
<dbReference type="GeneID" id="8779623"/>
<reference evidence="5 6" key="2">
    <citation type="journal article" date="2011" name="Stand. Genomic Sci.">
        <title>Complete genome sequence of Ferroglobus placidus AEDII12DO.</title>
        <authorList>
            <person name="Anderson I."/>
            <person name="Risso C."/>
            <person name="Holmes D."/>
            <person name="Lucas S."/>
            <person name="Copeland A."/>
            <person name="Lapidus A."/>
            <person name="Cheng J.F."/>
            <person name="Bruce D."/>
            <person name="Goodwin L."/>
            <person name="Pitluck S."/>
            <person name="Saunders E."/>
            <person name="Brettin T."/>
            <person name="Detter J.C."/>
            <person name="Han C."/>
            <person name="Tapia R."/>
            <person name="Larimer F."/>
            <person name="Land M."/>
            <person name="Hauser L."/>
            <person name="Woyke T."/>
            <person name="Lovley D."/>
            <person name="Kyrpides N."/>
            <person name="Ivanova N."/>
        </authorList>
    </citation>
    <scope>NUCLEOTIDE SEQUENCE [LARGE SCALE GENOMIC DNA]</scope>
    <source>
        <strain evidence="6">DSM 10642 / AEDII12DO</strain>
    </source>
</reference>
<dbReference type="Proteomes" id="UP000002613">
    <property type="component" value="Chromosome"/>
</dbReference>
<comment type="catalytic activity">
    <reaction evidence="3">
        <text>uridine(13) in tRNA = pseudouridine(13) in tRNA</text>
        <dbReference type="Rhea" id="RHEA:42540"/>
        <dbReference type="Rhea" id="RHEA-COMP:10105"/>
        <dbReference type="Rhea" id="RHEA-COMP:10106"/>
        <dbReference type="ChEBI" id="CHEBI:65314"/>
        <dbReference type="ChEBI" id="CHEBI:65315"/>
        <dbReference type="EC" id="5.4.99.27"/>
    </reaction>
</comment>
<dbReference type="SUPFAM" id="SSF55120">
    <property type="entry name" value="Pseudouridine synthase"/>
    <property type="match status" value="1"/>
</dbReference>
<dbReference type="RefSeq" id="WP_012966558.1">
    <property type="nucleotide sequence ID" value="NC_013849.1"/>
</dbReference>
<evidence type="ECO:0000313" key="6">
    <source>
        <dbReference type="Proteomes" id="UP000002613"/>
    </source>
</evidence>
<dbReference type="PANTHER" id="PTHR13326">
    <property type="entry name" value="TRNA PSEUDOURIDINE SYNTHASE D"/>
    <property type="match status" value="1"/>
</dbReference>
<evidence type="ECO:0000259" key="4">
    <source>
        <dbReference type="PROSITE" id="PS50984"/>
    </source>
</evidence>
<dbReference type="InterPro" id="IPR011760">
    <property type="entry name" value="PsdUridine_synth_TruD_insert"/>
</dbReference>
<name>D3S0F6_FERPA</name>
<dbReference type="GO" id="GO:0160150">
    <property type="term" value="F:tRNA pseudouridine(13) synthase activity"/>
    <property type="evidence" value="ECO:0007669"/>
    <property type="project" value="UniProtKB-EC"/>
</dbReference>
<protein>
    <recommendedName>
        <fullName evidence="3">Probable tRNA pseudouridine synthase D</fullName>
        <ecNumber evidence="3">5.4.99.27</ecNumber>
    </recommendedName>
    <alternativeName>
        <fullName evidence="3">tRNA pseudouridine(13) synthase</fullName>
    </alternativeName>
    <alternativeName>
        <fullName evidence="3">tRNA pseudouridylate synthase D</fullName>
    </alternativeName>
    <alternativeName>
        <fullName evidence="3">tRNA-uridine isomerase D</fullName>
    </alternativeName>
</protein>
<evidence type="ECO:0000256" key="2">
    <source>
        <dbReference type="ARBA" id="ARBA00023235"/>
    </source>
</evidence>
<dbReference type="GO" id="GO:0031119">
    <property type="term" value="P:tRNA pseudouridine synthesis"/>
    <property type="evidence" value="ECO:0007669"/>
    <property type="project" value="UniProtKB-UniRule"/>
</dbReference>
<dbReference type="EMBL" id="CP001899">
    <property type="protein sequence ID" value="ADC66219.1"/>
    <property type="molecule type" value="Genomic_DNA"/>
</dbReference>
<dbReference type="PANTHER" id="PTHR13326:SF21">
    <property type="entry name" value="PSEUDOURIDYLATE SYNTHASE PUS7L"/>
    <property type="match status" value="1"/>
</dbReference>
<dbReference type="PaxDb" id="589924-Ferp_2088"/>
<dbReference type="EC" id="5.4.99.27" evidence="3"/>
<evidence type="ECO:0000256" key="3">
    <source>
        <dbReference type="HAMAP-Rule" id="MF_01082"/>
    </source>
</evidence>
<dbReference type="STRING" id="589924.Ferp_2088"/>
<dbReference type="NCBIfam" id="TIGR00094">
    <property type="entry name" value="tRNA_TruD_broad"/>
    <property type="match status" value="1"/>
</dbReference>
<evidence type="ECO:0000256" key="1">
    <source>
        <dbReference type="ARBA" id="ARBA00007953"/>
    </source>
</evidence>
<dbReference type="InterPro" id="IPR020103">
    <property type="entry name" value="PsdUridine_synth_cat_dom_sf"/>
</dbReference>
<dbReference type="Gene3D" id="1.10.1510.30">
    <property type="match status" value="1"/>
</dbReference>
<comment type="similarity">
    <text evidence="1 3">Belongs to the pseudouridine synthase TruD family.</text>
</comment>
<dbReference type="KEGG" id="fpl:Ferp_2088"/>
<dbReference type="eggNOG" id="arCOG04252">
    <property type="taxonomic scope" value="Archaea"/>
</dbReference>
<dbReference type="Pfam" id="PF01142">
    <property type="entry name" value="TruD"/>
    <property type="match status" value="1"/>
</dbReference>
<dbReference type="HAMAP" id="MF_01082">
    <property type="entry name" value="TruD"/>
    <property type="match status" value="1"/>
</dbReference>
<gene>
    <name evidence="3" type="primary">truD</name>
    <name evidence="5" type="ordered locus">Ferp_2088</name>
</gene>
<dbReference type="InterPro" id="IPR001656">
    <property type="entry name" value="PsdUridine_synth_TruD"/>
</dbReference>
<accession>D3S0F6</accession>
<dbReference type="OrthoDB" id="1798at2157"/>
<reference evidence="6" key="1">
    <citation type="submission" date="2010-02" db="EMBL/GenBank/DDBJ databases">
        <title>Complete sequence of Ferroglobus placidus DSM 10642.</title>
        <authorList>
            <consortium name="US DOE Joint Genome Institute"/>
            <person name="Lucas S."/>
            <person name="Copeland A."/>
            <person name="Lapidus A."/>
            <person name="Cheng J.-F."/>
            <person name="Bruce D."/>
            <person name="Goodwin L."/>
            <person name="Pitluck S."/>
            <person name="Saunders E."/>
            <person name="Brettin T."/>
            <person name="Detter J.C."/>
            <person name="Han C."/>
            <person name="Tapia R."/>
            <person name="Larimer F."/>
            <person name="Land M."/>
            <person name="Hauser L."/>
            <person name="Kyrpides N."/>
            <person name="Ivanova N."/>
            <person name="Holmes D."/>
            <person name="Lovley D."/>
            <person name="Kyrpides N."/>
            <person name="Anderson I.J."/>
            <person name="Woyke T."/>
        </authorList>
    </citation>
    <scope>NUCLEOTIDE SEQUENCE [LARGE SCALE GENOMIC DNA]</scope>
    <source>
        <strain evidence="6">DSM 10642 / AEDII12DO</strain>
    </source>
</reference>
<keyword evidence="3" id="KW-0819">tRNA processing</keyword>
<dbReference type="InterPro" id="IPR042214">
    <property type="entry name" value="TruD_catalytic"/>
</dbReference>
<dbReference type="PIRSF" id="PIRSF037016">
    <property type="entry name" value="Pseudouridin_synth_euk_prd"/>
    <property type="match status" value="1"/>
</dbReference>
<comment type="function">
    <text evidence="3">Could be responsible for synthesis of pseudouridine from uracil-13 in transfer RNAs.</text>
</comment>
<dbReference type="GO" id="GO:0003723">
    <property type="term" value="F:RNA binding"/>
    <property type="evidence" value="ECO:0007669"/>
    <property type="project" value="InterPro"/>
</dbReference>
<sequence>MIEERVGIEEYITKTPGIGGRIKESAEDFYVEEIIDLEKFEEKEGKNLLIKVRKKNWETLNFARVLSNVLGISQKRVGYSGTKDKNAVSVQYFMIYNADERIAEKLKSVKLKDAEIEVVCFTSKNLELGDLIGNFFRVRVSDAENGERVEKITEELKEKGIPNFFGIQRFGSLRLITHEVGKLIIQRKYEDAFWVYVAKPFEGEREEVRRIREILWNERDAKFGLRELPKYLRYERLLLQKLREGKSELEALLSLPKNLKLMFIHAYQSYLFNRLLSERIREYGNLKEIERDDFVDFVNFRKGYKVYSEDFSILTEFNSPRVSFLKERGYAVLALPLPGYETKLIGWSGEKLKEILEEEEIDLESFKSEYPEFSSKGSLRVADIPFDFEKFFYSDGVFEFFLPKGCYATVFLREYMKSEQIGSS</sequence>
<dbReference type="Gene3D" id="3.30.2350.20">
    <property type="entry name" value="TruD, catalytic domain"/>
    <property type="match status" value="1"/>
</dbReference>
<dbReference type="AlphaFoldDB" id="D3S0F6"/>
<keyword evidence="2 3" id="KW-0413">Isomerase</keyword>
<organism evidence="5 6">
    <name type="scientific">Ferroglobus placidus (strain DSM 10642 / AEDII12DO)</name>
    <dbReference type="NCBI Taxonomy" id="589924"/>
    <lineage>
        <taxon>Archaea</taxon>
        <taxon>Methanobacteriati</taxon>
        <taxon>Methanobacteriota</taxon>
        <taxon>Archaeoglobi</taxon>
        <taxon>Archaeoglobales</taxon>
        <taxon>Archaeoglobaceae</taxon>
        <taxon>Ferroglobus</taxon>
    </lineage>
</organism>
<feature type="domain" description="TRUD" evidence="4">
    <location>
        <begin position="160"/>
        <end position="385"/>
    </location>
</feature>
<dbReference type="HOGENOM" id="CLU_005281_4_1_2"/>
<proteinExistence type="inferred from homology"/>